<keyword evidence="1" id="KW-1133">Transmembrane helix</keyword>
<protein>
    <recommendedName>
        <fullName evidence="4">Major facilitator superfamily (MFS) profile domain-containing protein</fullName>
    </recommendedName>
</protein>
<evidence type="ECO:0000313" key="3">
    <source>
        <dbReference type="Proteomes" id="UP000799438"/>
    </source>
</evidence>
<evidence type="ECO:0000313" key="2">
    <source>
        <dbReference type="EMBL" id="KAF2139925.1"/>
    </source>
</evidence>
<sequence length="160" mass="17428">MKSKQKLLLSLVPHSWIYLRRLCVIILIAGIGFVGQCSFEYSFRGAPGGTGESDVSEVAESLAIRHLLVGFGVAFFAELFSEILGRNPMCISTLILYMVLVAASGPAYDIGAQLAFHFFFDPLCRYMPGNPLTCAGGSLSDPWNPIERVYALSVFASCVH</sequence>
<dbReference type="EMBL" id="ML995491">
    <property type="protein sequence ID" value="KAF2139925.1"/>
    <property type="molecule type" value="Genomic_DNA"/>
</dbReference>
<keyword evidence="1" id="KW-0812">Transmembrane</keyword>
<dbReference type="OrthoDB" id="3936150at2759"/>
<reference evidence="2" key="1">
    <citation type="journal article" date="2020" name="Stud. Mycol.">
        <title>101 Dothideomycetes genomes: a test case for predicting lifestyles and emergence of pathogens.</title>
        <authorList>
            <person name="Haridas S."/>
            <person name="Albert R."/>
            <person name="Binder M."/>
            <person name="Bloem J."/>
            <person name="Labutti K."/>
            <person name="Salamov A."/>
            <person name="Andreopoulos B."/>
            <person name="Baker S."/>
            <person name="Barry K."/>
            <person name="Bills G."/>
            <person name="Bluhm B."/>
            <person name="Cannon C."/>
            <person name="Castanera R."/>
            <person name="Culley D."/>
            <person name="Daum C."/>
            <person name="Ezra D."/>
            <person name="Gonzalez J."/>
            <person name="Henrissat B."/>
            <person name="Kuo A."/>
            <person name="Liang C."/>
            <person name="Lipzen A."/>
            <person name="Lutzoni F."/>
            <person name="Magnuson J."/>
            <person name="Mondo S."/>
            <person name="Nolan M."/>
            <person name="Ohm R."/>
            <person name="Pangilinan J."/>
            <person name="Park H.-J."/>
            <person name="Ramirez L."/>
            <person name="Alfaro M."/>
            <person name="Sun H."/>
            <person name="Tritt A."/>
            <person name="Yoshinaga Y."/>
            <person name="Zwiers L.-H."/>
            <person name="Turgeon B."/>
            <person name="Goodwin S."/>
            <person name="Spatafora J."/>
            <person name="Crous P."/>
            <person name="Grigoriev I."/>
        </authorList>
    </citation>
    <scope>NUCLEOTIDE SEQUENCE</scope>
    <source>
        <strain evidence="2">CBS 121167</strain>
    </source>
</reference>
<dbReference type="AlphaFoldDB" id="A0A6A6B9D2"/>
<accession>A0A6A6B9D2</accession>
<organism evidence="2 3">
    <name type="scientific">Aplosporella prunicola CBS 121167</name>
    <dbReference type="NCBI Taxonomy" id="1176127"/>
    <lineage>
        <taxon>Eukaryota</taxon>
        <taxon>Fungi</taxon>
        <taxon>Dikarya</taxon>
        <taxon>Ascomycota</taxon>
        <taxon>Pezizomycotina</taxon>
        <taxon>Dothideomycetes</taxon>
        <taxon>Dothideomycetes incertae sedis</taxon>
        <taxon>Botryosphaeriales</taxon>
        <taxon>Aplosporellaceae</taxon>
        <taxon>Aplosporella</taxon>
    </lineage>
</organism>
<feature type="transmembrane region" description="Helical" evidence="1">
    <location>
        <begin position="21"/>
        <end position="43"/>
    </location>
</feature>
<name>A0A6A6B9D2_9PEZI</name>
<dbReference type="RefSeq" id="XP_033395638.1">
    <property type="nucleotide sequence ID" value="XM_033537166.1"/>
</dbReference>
<keyword evidence="3" id="KW-1185">Reference proteome</keyword>
<evidence type="ECO:0008006" key="4">
    <source>
        <dbReference type="Google" id="ProtNLM"/>
    </source>
</evidence>
<dbReference type="Proteomes" id="UP000799438">
    <property type="component" value="Unassembled WGS sequence"/>
</dbReference>
<evidence type="ECO:0000256" key="1">
    <source>
        <dbReference type="SAM" id="Phobius"/>
    </source>
</evidence>
<feature type="transmembrane region" description="Helical" evidence="1">
    <location>
        <begin position="96"/>
        <end position="120"/>
    </location>
</feature>
<feature type="transmembrane region" description="Helical" evidence="1">
    <location>
        <begin position="63"/>
        <end position="84"/>
    </location>
</feature>
<keyword evidence="1" id="KW-0472">Membrane</keyword>
<gene>
    <name evidence="2" type="ORF">K452DRAFT_231454</name>
</gene>
<proteinExistence type="predicted"/>
<dbReference type="GeneID" id="54294662"/>